<gene>
    <name evidence="1" type="primary">SFB3_3</name>
    <name evidence="1" type="ORF">DSO57_1035566</name>
</gene>
<comment type="caution">
    <text evidence="1">The sequence shown here is derived from an EMBL/GenBank/DDBJ whole genome shotgun (WGS) entry which is preliminary data.</text>
</comment>
<protein>
    <submittedName>
        <fullName evidence="1">COPII coat Sec23p-Sfb3p heterodimer component</fullName>
    </submittedName>
</protein>
<reference evidence="1" key="1">
    <citation type="submission" date="2022-04" db="EMBL/GenBank/DDBJ databases">
        <title>Genome of the entomopathogenic fungus Entomophthora muscae.</title>
        <authorList>
            <person name="Elya C."/>
            <person name="Lovett B.R."/>
            <person name="Lee E."/>
            <person name="Macias A.M."/>
            <person name="Hajek A.E."/>
            <person name="De Bivort B.L."/>
            <person name="Kasson M.T."/>
            <person name="De Fine Licht H.H."/>
            <person name="Stajich J.E."/>
        </authorList>
    </citation>
    <scope>NUCLEOTIDE SEQUENCE</scope>
    <source>
        <strain evidence="1">Berkeley</strain>
    </source>
</reference>
<evidence type="ECO:0000313" key="1">
    <source>
        <dbReference type="EMBL" id="KAJ9075499.1"/>
    </source>
</evidence>
<proteinExistence type="predicted"/>
<keyword evidence="2" id="KW-1185">Reference proteome</keyword>
<name>A0ACC2TLG7_9FUNG</name>
<organism evidence="1 2">
    <name type="scientific">Entomophthora muscae</name>
    <dbReference type="NCBI Taxonomy" id="34485"/>
    <lineage>
        <taxon>Eukaryota</taxon>
        <taxon>Fungi</taxon>
        <taxon>Fungi incertae sedis</taxon>
        <taxon>Zoopagomycota</taxon>
        <taxon>Entomophthoromycotina</taxon>
        <taxon>Entomophthoromycetes</taxon>
        <taxon>Entomophthorales</taxon>
        <taxon>Entomophthoraceae</taxon>
        <taxon>Entomophthora</taxon>
    </lineage>
</organism>
<accession>A0ACC2TLG7</accession>
<dbReference type="EMBL" id="QTSX02002447">
    <property type="protein sequence ID" value="KAJ9075499.1"/>
    <property type="molecule type" value="Genomic_DNA"/>
</dbReference>
<sequence length="1015" mass="110521">MSQPPPNGSQQQQPGFNPDPRQPFRPGPPRSGGPPPGAMAPRGPSQPMQGQPRPAMGNPGQRPPQQRPLSGGYPRPPQGMPQGMPQGRPQGIPQGMPQGIPQGRPQGMPQGGPRGMKYPPRPISGSNAPQPMGVPQPRPGAPVAYPQRPSDPMAQQQGANMLAGQMSGMSIAPQATHERAAGKPRHRYANDPSLALASGDMNPPNYGNVNQAAPMPAVPISGSSALPAPPAVGAPVKPRIDPNQAPSVVDVHTQDQQEFALEPFYTMARGMVPRANTDFYGIDNGNANPKFMRVTTGNFPLSKDLANTLQLPLAIVLQPMADLRPDEMPLPEVDFGPDGPLRCTRCKGYINPAVTFVSGGRRYICNLCRFENEVPESYFCNLDMNGRRLDLETRPELKFGSVEFVATKEFSNRPPAPASFVFAIDVSWCSIQNGTLVTVAQAIKTLLFGSEGGLPPAVQFGLITFDRNVHFYNLNASLDQAQMLVMADPKDPFVPLSEGFLVDPQESRHVIETLLDSLPAMFGNNRVSEGALGAALKCAQLALEPTGGRVFAFQTSMPASGVGAVKPRDNTKAFGTPNEKSLFVSTEPFYEKLGEECVTCGVSVDLFVAASTYVDIATVGTTSSLTNGSTFLYPGFTSLKSGAKMQEDVLKAARRNFGFNCVLRLRCSDGVLVDRHIGNFFMRNSSDVELASIDSEKTVTIMLQHESGKLDEKLDVCFQAALLYTRPNGERRIRIHNLSVPVTTLAGSVFKFADLDCLVNVLAKQAVMHSLEDATLPARDKLTETCVAILTAYRRNCAQGTSPGQLILPENLKLLPVFANSVLKSKILRSGMDISLDMRVQQMRAWRGMPVTQSLPLLYPRLAAIHTMTPEVGKPDTYGRIVMPTFTRLSYPFLESEGAYLLENGHVMYLWLGRKVDSALLSALFGVSSIEQVDPAMPELPNLENPFSQQLNLLISELRKMRPHGMSFNIVRQQLDPSEVEFANLLVEDKNLDNQSYIDYLCVVHRQIQTEVSRS</sequence>
<evidence type="ECO:0000313" key="2">
    <source>
        <dbReference type="Proteomes" id="UP001165960"/>
    </source>
</evidence>
<dbReference type="Proteomes" id="UP001165960">
    <property type="component" value="Unassembled WGS sequence"/>
</dbReference>